<dbReference type="Proteomes" id="UP000828390">
    <property type="component" value="Unassembled WGS sequence"/>
</dbReference>
<comment type="caution">
    <text evidence="1">The sequence shown here is derived from an EMBL/GenBank/DDBJ whole genome shotgun (WGS) entry which is preliminary data.</text>
</comment>
<dbReference type="EMBL" id="JAIWYP010000004">
    <property type="protein sequence ID" value="KAH3841258.1"/>
    <property type="molecule type" value="Genomic_DNA"/>
</dbReference>
<reference evidence="1" key="2">
    <citation type="submission" date="2020-11" db="EMBL/GenBank/DDBJ databases">
        <authorList>
            <person name="McCartney M.A."/>
            <person name="Auch B."/>
            <person name="Kono T."/>
            <person name="Mallez S."/>
            <person name="Becker A."/>
            <person name="Gohl D.M."/>
            <person name="Silverstein K.A.T."/>
            <person name="Koren S."/>
            <person name="Bechman K.B."/>
            <person name="Herman A."/>
            <person name="Abrahante J.E."/>
            <person name="Garbe J."/>
        </authorList>
    </citation>
    <scope>NUCLEOTIDE SEQUENCE</scope>
    <source>
        <strain evidence="1">Duluth1</strain>
        <tissue evidence="1">Whole animal</tissue>
    </source>
</reference>
<evidence type="ECO:0000313" key="2">
    <source>
        <dbReference type="Proteomes" id="UP000828390"/>
    </source>
</evidence>
<dbReference type="AlphaFoldDB" id="A0A9D4QSB0"/>
<gene>
    <name evidence="1" type="ORF">DPMN_114717</name>
</gene>
<name>A0A9D4QSB0_DREPO</name>
<proteinExistence type="predicted"/>
<protein>
    <submittedName>
        <fullName evidence="1">Uncharacterized protein</fullName>
    </submittedName>
</protein>
<sequence length="69" mass="8870">MPTNWYRWWSLSEWQLREQEFGMYWQWLHGHLCLQSRLYSNRWLMRCKRLIWGIVRWHCVSSGQKRPMR</sequence>
<organism evidence="1 2">
    <name type="scientific">Dreissena polymorpha</name>
    <name type="common">Zebra mussel</name>
    <name type="synonym">Mytilus polymorpha</name>
    <dbReference type="NCBI Taxonomy" id="45954"/>
    <lineage>
        <taxon>Eukaryota</taxon>
        <taxon>Metazoa</taxon>
        <taxon>Spiralia</taxon>
        <taxon>Lophotrochozoa</taxon>
        <taxon>Mollusca</taxon>
        <taxon>Bivalvia</taxon>
        <taxon>Autobranchia</taxon>
        <taxon>Heteroconchia</taxon>
        <taxon>Euheterodonta</taxon>
        <taxon>Imparidentia</taxon>
        <taxon>Neoheterodontei</taxon>
        <taxon>Myida</taxon>
        <taxon>Dreissenoidea</taxon>
        <taxon>Dreissenidae</taxon>
        <taxon>Dreissena</taxon>
    </lineage>
</organism>
<keyword evidence="2" id="KW-1185">Reference proteome</keyword>
<accession>A0A9D4QSB0</accession>
<evidence type="ECO:0000313" key="1">
    <source>
        <dbReference type="EMBL" id="KAH3841258.1"/>
    </source>
</evidence>
<reference evidence="1" key="1">
    <citation type="journal article" date="2019" name="bioRxiv">
        <title>The Genome of the Zebra Mussel, Dreissena polymorpha: A Resource for Invasive Species Research.</title>
        <authorList>
            <person name="McCartney M.A."/>
            <person name="Auch B."/>
            <person name="Kono T."/>
            <person name="Mallez S."/>
            <person name="Zhang Y."/>
            <person name="Obille A."/>
            <person name="Becker A."/>
            <person name="Abrahante J.E."/>
            <person name="Garbe J."/>
            <person name="Badalamenti J.P."/>
            <person name="Herman A."/>
            <person name="Mangelson H."/>
            <person name="Liachko I."/>
            <person name="Sullivan S."/>
            <person name="Sone E.D."/>
            <person name="Koren S."/>
            <person name="Silverstein K.A.T."/>
            <person name="Beckman K.B."/>
            <person name="Gohl D.M."/>
        </authorList>
    </citation>
    <scope>NUCLEOTIDE SEQUENCE</scope>
    <source>
        <strain evidence="1">Duluth1</strain>
        <tissue evidence="1">Whole animal</tissue>
    </source>
</reference>